<keyword evidence="2" id="KW-1185">Reference proteome</keyword>
<evidence type="ECO:0000313" key="1">
    <source>
        <dbReference type="EMBL" id="OMO87080.1"/>
    </source>
</evidence>
<sequence>MGSAGQERANPRLFEPDRVRRRCNLPTVDATVENNRSTQSFLALSLTRFPTKNLLTNAKDPRTRNLTPPLRPFTVAALLKVTRMKSLKQFR</sequence>
<reference evidence="2" key="1">
    <citation type="submission" date="2013-09" db="EMBL/GenBank/DDBJ databases">
        <title>Corchorus olitorius genome sequencing.</title>
        <authorList>
            <person name="Alam M."/>
            <person name="Haque M.S."/>
            <person name="Islam M.S."/>
            <person name="Emdad E.M."/>
            <person name="Islam M.M."/>
            <person name="Ahmed B."/>
            <person name="Halim A."/>
            <person name="Hossen Q.M.M."/>
            <person name="Hossain M.Z."/>
            <person name="Ahmed R."/>
            <person name="Khan M.M."/>
            <person name="Islam R."/>
            <person name="Rashid M.M."/>
            <person name="Khan S.A."/>
            <person name="Rahman M.S."/>
            <person name="Alam M."/>
            <person name="Yahiya A.S."/>
            <person name="Khan M.S."/>
            <person name="Azam M.S."/>
            <person name="Haque T."/>
            <person name="Lashkar M.Z.H."/>
            <person name="Akhand A.I."/>
            <person name="Morshed G."/>
            <person name="Roy S."/>
            <person name="Uddin K.S."/>
            <person name="Rabeya T."/>
            <person name="Hossain A.S."/>
            <person name="Chowdhury A."/>
            <person name="Snigdha A.R."/>
            <person name="Mortoza M.S."/>
            <person name="Matin S.A."/>
            <person name="Hoque S.M.E."/>
            <person name="Islam M.K."/>
            <person name="Roy D.K."/>
            <person name="Haider R."/>
            <person name="Moosa M.M."/>
            <person name="Elias S.M."/>
            <person name="Hasan A.M."/>
            <person name="Jahan S."/>
            <person name="Shafiuddin M."/>
            <person name="Mahmood N."/>
            <person name="Shommy N.S."/>
        </authorList>
    </citation>
    <scope>NUCLEOTIDE SEQUENCE [LARGE SCALE GENOMIC DNA]</scope>
    <source>
        <strain evidence="2">cv. O-4</strain>
    </source>
</reference>
<name>A0A1R3IX12_9ROSI</name>
<gene>
    <name evidence="1" type="ORF">COLO4_20804</name>
</gene>
<protein>
    <submittedName>
        <fullName evidence="1">Uncharacterized protein</fullName>
    </submittedName>
</protein>
<accession>A0A1R3IX12</accession>
<evidence type="ECO:0000313" key="2">
    <source>
        <dbReference type="Proteomes" id="UP000187203"/>
    </source>
</evidence>
<comment type="caution">
    <text evidence="1">The sequence shown here is derived from an EMBL/GenBank/DDBJ whole genome shotgun (WGS) entry which is preliminary data.</text>
</comment>
<dbReference type="EMBL" id="AWUE01017420">
    <property type="protein sequence ID" value="OMO87080.1"/>
    <property type="molecule type" value="Genomic_DNA"/>
</dbReference>
<proteinExistence type="predicted"/>
<organism evidence="1 2">
    <name type="scientific">Corchorus olitorius</name>
    <dbReference type="NCBI Taxonomy" id="93759"/>
    <lineage>
        <taxon>Eukaryota</taxon>
        <taxon>Viridiplantae</taxon>
        <taxon>Streptophyta</taxon>
        <taxon>Embryophyta</taxon>
        <taxon>Tracheophyta</taxon>
        <taxon>Spermatophyta</taxon>
        <taxon>Magnoliopsida</taxon>
        <taxon>eudicotyledons</taxon>
        <taxon>Gunneridae</taxon>
        <taxon>Pentapetalae</taxon>
        <taxon>rosids</taxon>
        <taxon>malvids</taxon>
        <taxon>Malvales</taxon>
        <taxon>Malvaceae</taxon>
        <taxon>Grewioideae</taxon>
        <taxon>Apeibeae</taxon>
        <taxon>Corchorus</taxon>
    </lineage>
</organism>
<dbReference type="Proteomes" id="UP000187203">
    <property type="component" value="Unassembled WGS sequence"/>
</dbReference>
<dbReference type="AlphaFoldDB" id="A0A1R3IX12"/>